<dbReference type="InterPro" id="IPR049244">
    <property type="entry name" value="DUF6879"/>
</dbReference>
<sequence length="204" mass="23876">MNELPPPAPTGRRLSPEAYLEDFFPRFWAIDRYDFWKLERTQTFRESGSASWDAFARGDWEESLSLIRRRRDKLAEYYRRVAESGFTTYRVRVVESVISPYLQWQLHSLVQREELGERIRVIGEREVLPRERERRLPEIVTVGSSAVYEVLYDDDGAIQGAVLSERLSEIEAWRDFIRGLYEAGEGVESFFARRVAPLAPPRVA</sequence>
<organism evidence="2 3">
    <name type="scientific">Allokutzneria multivorans</name>
    <dbReference type="NCBI Taxonomy" id="1142134"/>
    <lineage>
        <taxon>Bacteria</taxon>
        <taxon>Bacillati</taxon>
        <taxon>Actinomycetota</taxon>
        <taxon>Actinomycetes</taxon>
        <taxon>Pseudonocardiales</taxon>
        <taxon>Pseudonocardiaceae</taxon>
        <taxon>Allokutzneria</taxon>
    </lineage>
</organism>
<dbReference type="Pfam" id="PF21806">
    <property type="entry name" value="DUF6879"/>
    <property type="match status" value="1"/>
</dbReference>
<name>A0ABP7QQG0_9PSEU</name>
<evidence type="ECO:0000313" key="3">
    <source>
        <dbReference type="Proteomes" id="UP001501747"/>
    </source>
</evidence>
<keyword evidence="3" id="KW-1185">Reference proteome</keyword>
<reference evidence="3" key="1">
    <citation type="journal article" date="2019" name="Int. J. Syst. Evol. Microbiol.">
        <title>The Global Catalogue of Microorganisms (GCM) 10K type strain sequencing project: providing services to taxonomists for standard genome sequencing and annotation.</title>
        <authorList>
            <consortium name="The Broad Institute Genomics Platform"/>
            <consortium name="The Broad Institute Genome Sequencing Center for Infectious Disease"/>
            <person name="Wu L."/>
            <person name="Ma J."/>
        </authorList>
    </citation>
    <scope>NUCLEOTIDE SEQUENCE [LARGE SCALE GENOMIC DNA]</scope>
    <source>
        <strain evidence="3">JCM 17342</strain>
    </source>
</reference>
<evidence type="ECO:0000259" key="1">
    <source>
        <dbReference type="Pfam" id="PF21806"/>
    </source>
</evidence>
<gene>
    <name evidence="2" type="ORF">GCM10022247_00730</name>
</gene>
<protein>
    <recommendedName>
        <fullName evidence="1">DUF6879 domain-containing protein</fullName>
    </recommendedName>
</protein>
<comment type="caution">
    <text evidence="2">The sequence shown here is derived from an EMBL/GenBank/DDBJ whole genome shotgun (WGS) entry which is preliminary data.</text>
</comment>
<evidence type="ECO:0000313" key="2">
    <source>
        <dbReference type="EMBL" id="GAA3986205.1"/>
    </source>
</evidence>
<feature type="domain" description="DUF6879" evidence="1">
    <location>
        <begin position="27"/>
        <end position="191"/>
    </location>
</feature>
<dbReference type="EMBL" id="BAABAL010000002">
    <property type="protein sequence ID" value="GAA3986205.1"/>
    <property type="molecule type" value="Genomic_DNA"/>
</dbReference>
<proteinExistence type="predicted"/>
<dbReference type="Proteomes" id="UP001501747">
    <property type="component" value="Unassembled WGS sequence"/>
</dbReference>
<dbReference type="RefSeq" id="WP_344870364.1">
    <property type="nucleotide sequence ID" value="NZ_BAABAL010000002.1"/>
</dbReference>
<accession>A0ABP7QQG0</accession>